<evidence type="ECO:0000313" key="3">
    <source>
        <dbReference type="Proteomes" id="UP001519273"/>
    </source>
</evidence>
<accession>A0ABS4H2A4</accession>
<dbReference type="GO" id="GO:0047733">
    <property type="term" value="F:CDP-glucose 4,6-dehydratase activity"/>
    <property type="evidence" value="ECO:0007669"/>
    <property type="project" value="UniProtKB-EC"/>
</dbReference>
<dbReference type="CDD" id="cd05252">
    <property type="entry name" value="CDP_GD_SDR_e"/>
    <property type="match status" value="1"/>
</dbReference>
<protein>
    <submittedName>
        <fullName evidence="2">CDP-glucose 4,6-dehydratase</fullName>
        <ecNumber evidence="2">4.2.1.45</ecNumber>
    </submittedName>
</protein>
<dbReference type="PANTHER" id="PTHR43000">
    <property type="entry name" value="DTDP-D-GLUCOSE 4,6-DEHYDRATASE-RELATED"/>
    <property type="match status" value="1"/>
</dbReference>
<organism evidence="2 3">
    <name type="scientific">Paenibacillus sediminis</name>
    <dbReference type="NCBI Taxonomy" id="664909"/>
    <lineage>
        <taxon>Bacteria</taxon>
        <taxon>Bacillati</taxon>
        <taxon>Bacillota</taxon>
        <taxon>Bacilli</taxon>
        <taxon>Bacillales</taxon>
        <taxon>Paenibacillaceae</taxon>
        <taxon>Paenibacillus</taxon>
    </lineage>
</organism>
<dbReference type="InterPro" id="IPR036291">
    <property type="entry name" value="NAD(P)-bd_dom_sf"/>
</dbReference>
<dbReference type="EC" id="4.2.1.45" evidence="2"/>
<dbReference type="SUPFAM" id="SSF51735">
    <property type="entry name" value="NAD(P)-binding Rossmann-fold domains"/>
    <property type="match status" value="1"/>
</dbReference>
<dbReference type="EMBL" id="JAGGKP010000002">
    <property type="protein sequence ID" value="MBP1936649.1"/>
    <property type="molecule type" value="Genomic_DNA"/>
</dbReference>
<comment type="caution">
    <text evidence="2">The sequence shown here is derived from an EMBL/GenBank/DDBJ whole genome shotgun (WGS) entry which is preliminary data.</text>
</comment>
<evidence type="ECO:0000313" key="2">
    <source>
        <dbReference type="EMBL" id="MBP1936649.1"/>
    </source>
</evidence>
<dbReference type="Gene3D" id="3.90.25.10">
    <property type="entry name" value="UDP-galactose 4-epimerase, domain 1"/>
    <property type="match status" value="1"/>
</dbReference>
<name>A0ABS4H2A4_9BACL</name>
<keyword evidence="2" id="KW-0456">Lyase</keyword>
<dbReference type="Gene3D" id="3.40.50.720">
    <property type="entry name" value="NAD(P)-binding Rossmann-like Domain"/>
    <property type="match status" value="1"/>
</dbReference>
<evidence type="ECO:0000259" key="1">
    <source>
        <dbReference type="Pfam" id="PF16363"/>
    </source>
</evidence>
<proteinExistence type="predicted"/>
<dbReference type="Proteomes" id="UP001519273">
    <property type="component" value="Unassembled WGS sequence"/>
</dbReference>
<dbReference type="InterPro" id="IPR016040">
    <property type="entry name" value="NAD(P)-bd_dom"/>
</dbReference>
<sequence length="367" mass="41212">MDSFWKGKKVLVTGHTGFKGSWLSIWLQHLGADVVGYALAPEARPNLFEAASVESGMQSELGDLNDYGRLVRLMKETSPDIVFHLAAQPLVRLSYDQPIATFATNVMGTVHVLEAARQTESIQVVLNITSDKCYDNPGDVIKGFKESDPMGGADPYSASKGCAEIVTSSYLKSYYADNGKSLASARAGNVIGGGDWAKDRIIPDLIRAAQRQEPLYIRYPNAVRPWQHVLDCLHGYLLLVEKLWTNGSEFAGSWNFGPSEQAVVSVSDLVEQGRAGLQKDVRVVYEKSPQLYEAKSLMLNSDKARTQLDWNIKLQVQEAVEWTMEWYNHYFMHDDMRDFTVQQIIRFRDKELSDHVKSTVPIVRRTS</sequence>
<dbReference type="InterPro" id="IPR013445">
    <property type="entry name" value="CDP_4_6_deHydtase"/>
</dbReference>
<dbReference type="NCBIfam" id="TIGR02622">
    <property type="entry name" value="CDP_4_6_dhtase"/>
    <property type="match status" value="1"/>
</dbReference>
<dbReference type="Pfam" id="PF16363">
    <property type="entry name" value="GDP_Man_Dehyd"/>
    <property type="match status" value="1"/>
</dbReference>
<reference evidence="2 3" key="1">
    <citation type="submission" date="2021-03" db="EMBL/GenBank/DDBJ databases">
        <title>Genomic Encyclopedia of Type Strains, Phase IV (KMG-IV): sequencing the most valuable type-strain genomes for metagenomic binning, comparative biology and taxonomic classification.</title>
        <authorList>
            <person name="Goeker M."/>
        </authorList>
    </citation>
    <scope>NUCLEOTIDE SEQUENCE [LARGE SCALE GENOMIC DNA]</scope>
    <source>
        <strain evidence="2 3">DSM 23491</strain>
    </source>
</reference>
<keyword evidence="3" id="KW-1185">Reference proteome</keyword>
<gene>
    <name evidence="2" type="ORF">J2Z20_001530</name>
</gene>
<feature type="domain" description="NAD(P)-binding" evidence="1">
    <location>
        <begin position="11"/>
        <end position="321"/>
    </location>
</feature>